<accession>A0A839T679</accession>
<dbReference type="InterPro" id="IPR020835">
    <property type="entry name" value="Catalase_sf"/>
</dbReference>
<evidence type="ECO:0000256" key="7">
    <source>
        <dbReference type="PIRNR" id="PIRNR000296"/>
    </source>
</evidence>
<evidence type="ECO:0000313" key="13">
    <source>
        <dbReference type="Proteomes" id="UP000549250"/>
    </source>
</evidence>
<dbReference type="PANTHER" id="PTHR11465">
    <property type="entry name" value="CATALASE"/>
    <property type="match status" value="1"/>
</dbReference>
<protein>
    <recommendedName>
        <fullName evidence="7">Catalase-related peroxidase</fullName>
        <ecNumber evidence="7">1.11.1.-</ecNumber>
    </recommendedName>
</protein>
<keyword evidence="6 7" id="KW-0408">Iron</keyword>
<evidence type="ECO:0000256" key="3">
    <source>
        <dbReference type="ARBA" id="ARBA00022617"/>
    </source>
</evidence>
<keyword evidence="2 7" id="KW-0575">Peroxidase</keyword>
<feature type="active site" evidence="8">
    <location>
        <position position="65"/>
    </location>
</feature>
<dbReference type="GO" id="GO:0042542">
    <property type="term" value="P:response to hydrogen peroxide"/>
    <property type="evidence" value="ECO:0007669"/>
    <property type="project" value="TreeGrafter"/>
</dbReference>
<dbReference type="Proteomes" id="UP000549250">
    <property type="component" value="Unassembled WGS sequence"/>
</dbReference>
<dbReference type="SMART" id="SM01060">
    <property type="entry name" value="Catalase"/>
    <property type="match status" value="1"/>
</dbReference>
<feature type="transmembrane region" description="Helical" evidence="10">
    <location>
        <begin position="12"/>
        <end position="37"/>
    </location>
</feature>
<keyword evidence="13" id="KW-1185">Reference proteome</keyword>
<dbReference type="RefSeq" id="WP_183166397.1">
    <property type="nucleotide sequence ID" value="NZ_JACHXI010000007.1"/>
</dbReference>
<dbReference type="CDD" id="cd08153">
    <property type="entry name" value="srpA_like"/>
    <property type="match status" value="1"/>
</dbReference>
<reference evidence="12 13" key="1">
    <citation type="submission" date="2020-08" db="EMBL/GenBank/DDBJ databases">
        <title>Genomic Encyclopedia of Type Strains, Phase III (KMG-III): the genomes of soil and plant-associated and newly described type strains.</title>
        <authorList>
            <person name="Whitman W."/>
        </authorList>
    </citation>
    <scope>NUCLEOTIDE SEQUENCE [LARGE SCALE GENOMIC DNA]</scope>
    <source>
        <strain evidence="12 13">CECT 4462</strain>
    </source>
</reference>
<keyword evidence="10" id="KW-0812">Transmembrane</keyword>
<dbReference type="InterPro" id="IPR011614">
    <property type="entry name" value="Catalase_core"/>
</dbReference>
<dbReference type="EMBL" id="JACHXI010000007">
    <property type="protein sequence ID" value="MBB3103455.1"/>
    <property type="molecule type" value="Genomic_DNA"/>
</dbReference>
<keyword evidence="10" id="KW-1133">Transmembrane helix</keyword>
<organism evidence="12 13">
    <name type="scientific">Azomonas macrocytogenes</name>
    <name type="common">Azotobacter macrocytogenes</name>
    <dbReference type="NCBI Taxonomy" id="69962"/>
    <lineage>
        <taxon>Bacteria</taxon>
        <taxon>Pseudomonadati</taxon>
        <taxon>Pseudomonadota</taxon>
        <taxon>Gammaproteobacteria</taxon>
        <taxon>Pseudomonadales</taxon>
        <taxon>Pseudomonadaceae</taxon>
        <taxon>Azomonas</taxon>
    </lineage>
</organism>
<comment type="function">
    <text evidence="7">Has an organic peroxide-dependent peroxidase activity.</text>
</comment>
<evidence type="ECO:0000259" key="11">
    <source>
        <dbReference type="SMART" id="SM01060"/>
    </source>
</evidence>
<dbReference type="GO" id="GO:0005737">
    <property type="term" value="C:cytoplasm"/>
    <property type="evidence" value="ECO:0007669"/>
    <property type="project" value="TreeGrafter"/>
</dbReference>
<gene>
    <name evidence="12" type="ORF">FHR87_001851</name>
</gene>
<comment type="similarity">
    <text evidence="1 7">Belongs to the catalase family.</text>
</comment>
<feature type="binding site" description="axial binding residue" evidence="9">
    <location>
        <position position="333"/>
    </location>
    <ligand>
        <name>heme</name>
        <dbReference type="ChEBI" id="CHEBI:30413"/>
    </ligand>
    <ligandPart>
        <name>Fe</name>
        <dbReference type="ChEBI" id="CHEBI:18248"/>
    </ligandPart>
</feature>
<evidence type="ECO:0000256" key="6">
    <source>
        <dbReference type="ARBA" id="ARBA00023004"/>
    </source>
</evidence>
<name>A0A839T679_AZOMA</name>
<dbReference type="PROSITE" id="PS51402">
    <property type="entry name" value="CATALASE_3"/>
    <property type="match status" value="1"/>
</dbReference>
<comment type="cofactor">
    <cofactor evidence="7">
        <name>heme</name>
        <dbReference type="ChEBI" id="CHEBI:30413"/>
    </cofactor>
</comment>
<comment type="caution">
    <text evidence="12">The sequence shown here is derived from an EMBL/GenBank/DDBJ whole genome shotgun (WGS) entry which is preliminary data.</text>
</comment>
<keyword evidence="4 7" id="KW-0479">Metal-binding</keyword>
<dbReference type="GO" id="GO:0042744">
    <property type="term" value="P:hydrogen peroxide catabolic process"/>
    <property type="evidence" value="ECO:0007669"/>
    <property type="project" value="TreeGrafter"/>
</dbReference>
<evidence type="ECO:0000256" key="1">
    <source>
        <dbReference type="ARBA" id="ARBA00005329"/>
    </source>
</evidence>
<proteinExistence type="inferred from homology"/>
<dbReference type="Pfam" id="PF00199">
    <property type="entry name" value="Catalase"/>
    <property type="match status" value="1"/>
</dbReference>
<evidence type="ECO:0000313" key="12">
    <source>
        <dbReference type="EMBL" id="MBB3103455.1"/>
    </source>
</evidence>
<dbReference type="GO" id="GO:0004096">
    <property type="term" value="F:catalase activity"/>
    <property type="evidence" value="ECO:0007669"/>
    <property type="project" value="InterPro"/>
</dbReference>
<dbReference type="GO" id="GO:0020037">
    <property type="term" value="F:heme binding"/>
    <property type="evidence" value="ECO:0007669"/>
    <property type="project" value="InterPro"/>
</dbReference>
<evidence type="ECO:0000256" key="5">
    <source>
        <dbReference type="ARBA" id="ARBA00023002"/>
    </source>
</evidence>
<dbReference type="InterPro" id="IPR018028">
    <property type="entry name" value="Catalase"/>
</dbReference>
<evidence type="ECO:0000256" key="8">
    <source>
        <dbReference type="PIRSR" id="PIRSR000296-1"/>
    </source>
</evidence>
<dbReference type="PANTHER" id="PTHR11465:SF9">
    <property type="entry name" value="CATALASE"/>
    <property type="match status" value="1"/>
</dbReference>
<dbReference type="Gene3D" id="2.40.180.10">
    <property type="entry name" value="Catalase core domain"/>
    <property type="match status" value="1"/>
</dbReference>
<evidence type="ECO:0000256" key="9">
    <source>
        <dbReference type="PIRSR" id="PIRSR000296-2"/>
    </source>
</evidence>
<dbReference type="GO" id="GO:0046872">
    <property type="term" value="F:metal ion binding"/>
    <property type="evidence" value="ECO:0007669"/>
    <property type="project" value="UniProtKB-KW"/>
</dbReference>
<evidence type="ECO:0000256" key="10">
    <source>
        <dbReference type="SAM" id="Phobius"/>
    </source>
</evidence>
<dbReference type="SUPFAM" id="SSF56634">
    <property type="entry name" value="Heme-dependent catalase-like"/>
    <property type="match status" value="1"/>
</dbReference>
<dbReference type="EC" id="1.11.1.-" evidence="7"/>
<dbReference type="Gene3D" id="1.20.1280.120">
    <property type="match status" value="1"/>
</dbReference>
<sequence>MTDSNRTGFGNTAARLLTIGGLISAVASAFAWTAGWLDPTRLTPQRLIDQVEHNIGVHAGYRRAHAKGMCVTGYFEGNGQASAYSRASVFTAERIPVLGRFATANGNPHSTDDSVPVRSLALRFDLPDGQQWRTAMNAIAVAPFATPQTFYDQAVASRPDPATGKPDPAVMQAFFDAHPDTLPFRTWIKSFTPSSSWANGTYNGLDAFRLLNAQGNSQAVRWSMVSELPYAPLADTDKTDPDFLHRDLQRRLNQGELRFHLILTLAAASDPTNNATLAWPAERQQIDAGTLVLQQAISQDEGACRDVNYDPTILPDGIATSDDPLLGARSAVYSESFNRRTFENASASTSTRP</sequence>
<evidence type="ECO:0000256" key="4">
    <source>
        <dbReference type="ARBA" id="ARBA00022723"/>
    </source>
</evidence>
<dbReference type="AlphaFoldDB" id="A0A839T679"/>
<keyword evidence="5 7" id="KW-0560">Oxidoreductase</keyword>
<evidence type="ECO:0000256" key="2">
    <source>
        <dbReference type="ARBA" id="ARBA00022559"/>
    </source>
</evidence>
<dbReference type="InterPro" id="IPR024168">
    <property type="entry name" value="Catalase_SrpA-type_pred"/>
</dbReference>
<dbReference type="PIRSF" id="PIRSF000296">
    <property type="entry name" value="SrpA"/>
    <property type="match status" value="1"/>
</dbReference>
<feature type="domain" description="Catalase core" evidence="11">
    <location>
        <begin position="18"/>
        <end position="351"/>
    </location>
</feature>
<keyword evidence="3 7" id="KW-0349">Heme</keyword>
<keyword evidence="10" id="KW-0472">Membrane</keyword>